<keyword evidence="2" id="KW-1133">Transmembrane helix</keyword>
<keyword evidence="2" id="KW-0472">Membrane</keyword>
<proteinExistence type="predicted"/>
<organism evidence="3 4">
    <name type="scientific">Mycena albidolilacea</name>
    <dbReference type="NCBI Taxonomy" id="1033008"/>
    <lineage>
        <taxon>Eukaryota</taxon>
        <taxon>Fungi</taxon>
        <taxon>Dikarya</taxon>
        <taxon>Basidiomycota</taxon>
        <taxon>Agaricomycotina</taxon>
        <taxon>Agaricomycetes</taxon>
        <taxon>Agaricomycetidae</taxon>
        <taxon>Agaricales</taxon>
        <taxon>Marasmiineae</taxon>
        <taxon>Mycenaceae</taxon>
        <taxon>Mycena</taxon>
    </lineage>
</organism>
<dbReference type="Proteomes" id="UP001218218">
    <property type="component" value="Unassembled WGS sequence"/>
</dbReference>
<name>A0AAD7EXB9_9AGAR</name>
<feature type="transmembrane region" description="Helical" evidence="2">
    <location>
        <begin position="70"/>
        <end position="98"/>
    </location>
</feature>
<dbReference type="EMBL" id="JARIHO010000010">
    <property type="protein sequence ID" value="KAJ7354316.1"/>
    <property type="molecule type" value="Genomic_DNA"/>
</dbReference>
<keyword evidence="4" id="KW-1185">Reference proteome</keyword>
<keyword evidence="2" id="KW-0812">Transmembrane</keyword>
<comment type="caution">
    <text evidence="3">The sequence shown here is derived from an EMBL/GenBank/DDBJ whole genome shotgun (WGS) entry which is preliminary data.</text>
</comment>
<sequence>MHAHPEQPSRPHFLHTAGRGGRTSNNGGGRWRDGESLESSPVDELSSSSSRREAWWRGGNDSADFRPGQAMYFLGAWLATGACFFLSASASCFLLCHLTQSVVRLSSRSSAAFHETHRSRYLSEAAATFSWYFFLVKRSDSAMAARRRSMRAFAD</sequence>
<protein>
    <submittedName>
        <fullName evidence="3">Uncharacterized protein</fullName>
    </submittedName>
</protein>
<accession>A0AAD7EXB9</accession>
<evidence type="ECO:0000313" key="3">
    <source>
        <dbReference type="EMBL" id="KAJ7354316.1"/>
    </source>
</evidence>
<feature type="region of interest" description="Disordered" evidence="1">
    <location>
        <begin position="1"/>
        <end position="55"/>
    </location>
</feature>
<dbReference type="AlphaFoldDB" id="A0AAD7EXB9"/>
<evidence type="ECO:0000313" key="4">
    <source>
        <dbReference type="Proteomes" id="UP001218218"/>
    </source>
</evidence>
<evidence type="ECO:0000256" key="1">
    <source>
        <dbReference type="SAM" id="MobiDB-lite"/>
    </source>
</evidence>
<reference evidence="3" key="1">
    <citation type="submission" date="2023-03" db="EMBL/GenBank/DDBJ databases">
        <title>Massive genome expansion in bonnet fungi (Mycena s.s.) driven by repeated elements and novel gene families across ecological guilds.</title>
        <authorList>
            <consortium name="Lawrence Berkeley National Laboratory"/>
            <person name="Harder C.B."/>
            <person name="Miyauchi S."/>
            <person name="Viragh M."/>
            <person name="Kuo A."/>
            <person name="Thoen E."/>
            <person name="Andreopoulos B."/>
            <person name="Lu D."/>
            <person name="Skrede I."/>
            <person name="Drula E."/>
            <person name="Henrissat B."/>
            <person name="Morin E."/>
            <person name="Kohler A."/>
            <person name="Barry K."/>
            <person name="LaButti K."/>
            <person name="Morin E."/>
            <person name="Salamov A."/>
            <person name="Lipzen A."/>
            <person name="Mereny Z."/>
            <person name="Hegedus B."/>
            <person name="Baldrian P."/>
            <person name="Stursova M."/>
            <person name="Weitz H."/>
            <person name="Taylor A."/>
            <person name="Grigoriev I.V."/>
            <person name="Nagy L.G."/>
            <person name="Martin F."/>
            <person name="Kauserud H."/>
        </authorList>
    </citation>
    <scope>NUCLEOTIDE SEQUENCE</scope>
    <source>
        <strain evidence="3">CBHHK002</strain>
    </source>
</reference>
<evidence type="ECO:0000256" key="2">
    <source>
        <dbReference type="SAM" id="Phobius"/>
    </source>
</evidence>
<feature type="compositionally biased region" description="Gly residues" evidence="1">
    <location>
        <begin position="18"/>
        <end position="29"/>
    </location>
</feature>
<feature type="compositionally biased region" description="Low complexity" evidence="1">
    <location>
        <begin position="37"/>
        <end position="49"/>
    </location>
</feature>
<gene>
    <name evidence="3" type="ORF">DFH08DRAFT_854583</name>
</gene>